<comment type="caution">
    <text evidence="2">The sequence shown here is derived from an EMBL/GenBank/DDBJ whole genome shotgun (WGS) entry which is preliminary data.</text>
</comment>
<proteinExistence type="predicted"/>
<organism evidence="2 3">
    <name type="scientific">Rhamnusium bicolor</name>
    <dbReference type="NCBI Taxonomy" id="1586634"/>
    <lineage>
        <taxon>Eukaryota</taxon>
        <taxon>Metazoa</taxon>
        <taxon>Ecdysozoa</taxon>
        <taxon>Arthropoda</taxon>
        <taxon>Hexapoda</taxon>
        <taxon>Insecta</taxon>
        <taxon>Pterygota</taxon>
        <taxon>Neoptera</taxon>
        <taxon>Endopterygota</taxon>
        <taxon>Coleoptera</taxon>
        <taxon>Polyphaga</taxon>
        <taxon>Cucujiformia</taxon>
        <taxon>Chrysomeloidea</taxon>
        <taxon>Cerambycidae</taxon>
        <taxon>Lepturinae</taxon>
        <taxon>Rhagiini</taxon>
        <taxon>Rhamnusium</taxon>
    </lineage>
</organism>
<keyword evidence="3" id="KW-1185">Reference proteome</keyword>
<sequence>MLTLKSLEKFNMEERTWEEKAPMIHARIGLACAKYRNYIWVAGGLSGSNTHRTVLDSVESYNLRSNQ</sequence>
<protein>
    <submittedName>
        <fullName evidence="2">Uncharacterized protein</fullName>
    </submittedName>
</protein>
<dbReference type="AlphaFoldDB" id="A0AAV8ZCH4"/>
<dbReference type="EMBL" id="JANEYF010001618">
    <property type="protein sequence ID" value="KAJ8961330.1"/>
    <property type="molecule type" value="Genomic_DNA"/>
</dbReference>
<name>A0AAV8ZCH4_9CUCU</name>
<keyword evidence="1" id="KW-0880">Kelch repeat</keyword>
<evidence type="ECO:0000256" key="1">
    <source>
        <dbReference type="ARBA" id="ARBA00022441"/>
    </source>
</evidence>
<accession>A0AAV8ZCH4</accession>
<evidence type="ECO:0000313" key="3">
    <source>
        <dbReference type="Proteomes" id="UP001162156"/>
    </source>
</evidence>
<dbReference type="Gene3D" id="2.120.10.80">
    <property type="entry name" value="Kelch-type beta propeller"/>
    <property type="match status" value="1"/>
</dbReference>
<dbReference type="Proteomes" id="UP001162156">
    <property type="component" value="Unassembled WGS sequence"/>
</dbReference>
<evidence type="ECO:0000313" key="2">
    <source>
        <dbReference type="EMBL" id="KAJ8961330.1"/>
    </source>
</evidence>
<gene>
    <name evidence="2" type="ORF">NQ314_005941</name>
</gene>
<dbReference type="SUPFAM" id="SSF117281">
    <property type="entry name" value="Kelch motif"/>
    <property type="match status" value="1"/>
</dbReference>
<reference evidence="2" key="1">
    <citation type="journal article" date="2023" name="Insect Mol. Biol.">
        <title>Genome sequencing provides insights into the evolution of gene families encoding plant cell wall-degrading enzymes in longhorned beetles.</title>
        <authorList>
            <person name="Shin N.R."/>
            <person name="Okamura Y."/>
            <person name="Kirsch R."/>
            <person name="Pauchet Y."/>
        </authorList>
    </citation>
    <scope>NUCLEOTIDE SEQUENCE</scope>
    <source>
        <strain evidence="2">RBIC_L_NR</strain>
    </source>
</reference>
<dbReference type="Pfam" id="PF01344">
    <property type="entry name" value="Kelch_1"/>
    <property type="match status" value="1"/>
</dbReference>
<dbReference type="InterPro" id="IPR006652">
    <property type="entry name" value="Kelch_1"/>
</dbReference>
<dbReference type="InterPro" id="IPR015915">
    <property type="entry name" value="Kelch-typ_b-propeller"/>
</dbReference>